<dbReference type="Pfam" id="PF00903">
    <property type="entry name" value="Glyoxalase"/>
    <property type="match status" value="1"/>
</dbReference>
<dbReference type="RefSeq" id="WP_108568000.1">
    <property type="nucleotide sequence ID" value="NZ_CP031769.1"/>
</dbReference>
<organism evidence="2 3">
    <name type="scientific">Salinimonas sediminis</name>
    <dbReference type="NCBI Taxonomy" id="2303538"/>
    <lineage>
        <taxon>Bacteria</taxon>
        <taxon>Pseudomonadati</taxon>
        <taxon>Pseudomonadota</taxon>
        <taxon>Gammaproteobacteria</taxon>
        <taxon>Alteromonadales</taxon>
        <taxon>Alteromonadaceae</taxon>
        <taxon>Alteromonas/Salinimonas group</taxon>
        <taxon>Salinimonas</taxon>
    </lineage>
</organism>
<evidence type="ECO:0000313" key="2">
    <source>
        <dbReference type="EMBL" id="AXR06533.1"/>
    </source>
</evidence>
<proteinExistence type="predicted"/>
<reference evidence="2 3" key="1">
    <citation type="submission" date="2018-08" db="EMBL/GenBank/DDBJ databases">
        <title>Salinimonas sediminis sp. nov., a piezophilic bacterium isolated from a deep-sea sediment sample from the New Britain Trench.</title>
        <authorList>
            <person name="Cao J."/>
        </authorList>
    </citation>
    <scope>NUCLEOTIDE SEQUENCE [LARGE SCALE GENOMIC DNA]</scope>
    <source>
        <strain evidence="2 3">N102</strain>
    </source>
</reference>
<dbReference type="PANTHER" id="PTHR33993">
    <property type="entry name" value="GLYOXALASE-RELATED"/>
    <property type="match status" value="1"/>
</dbReference>
<dbReference type="Proteomes" id="UP000262073">
    <property type="component" value="Chromosome"/>
</dbReference>
<evidence type="ECO:0000259" key="1">
    <source>
        <dbReference type="PROSITE" id="PS51819"/>
    </source>
</evidence>
<evidence type="ECO:0000313" key="3">
    <source>
        <dbReference type="Proteomes" id="UP000262073"/>
    </source>
</evidence>
<dbReference type="CDD" id="cd07247">
    <property type="entry name" value="SgaA_N_like"/>
    <property type="match status" value="1"/>
</dbReference>
<dbReference type="Gene3D" id="3.10.180.10">
    <property type="entry name" value="2,3-Dihydroxybiphenyl 1,2-Dioxygenase, domain 1"/>
    <property type="match status" value="1"/>
</dbReference>
<dbReference type="SUPFAM" id="SSF54593">
    <property type="entry name" value="Glyoxalase/Bleomycin resistance protein/Dihydroxybiphenyl dioxygenase"/>
    <property type="match status" value="1"/>
</dbReference>
<accession>A0A346NLX6</accession>
<dbReference type="KEGG" id="salm:D0Y50_09245"/>
<dbReference type="PROSITE" id="PS51819">
    <property type="entry name" value="VOC"/>
    <property type="match status" value="1"/>
</dbReference>
<protein>
    <submittedName>
        <fullName evidence="2">VOC family protein</fullName>
    </submittedName>
</protein>
<dbReference type="InterPro" id="IPR004360">
    <property type="entry name" value="Glyas_Fos-R_dOase_dom"/>
</dbReference>
<keyword evidence="3" id="KW-1185">Reference proteome</keyword>
<sequence length="124" mass="14008">MHKHEQLDYVEWPANDLAATKLFFEAVFNWHFTDYGPDYSAFSTPVLSGGFYRAAQASHTEKGGALLVFYSQQIEQTQHKIIKHGGIISRPVFDFPGGCRFQFLEPSGNEFAVWSEQLCVSSVV</sequence>
<dbReference type="OrthoDB" id="9792323at2"/>
<gene>
    <name evidence="2" type="ORF">D0Y50_09245</name>
</gene>
<dbReference type="EMBL" id="CP031769">
    <property type="protein sequence ID" value="AXR06533.1"/>
    <property type="molecule type" value="Genomic_DNA"/>
</dbReference>
<dbReference type="InterPro" id="IPR037523">
    <property type="entry name" value="VOC_core"/>
</dbReference>
<dbReference type="PANTHER" id="PTHR33993:SF1">
    <property type="entry name" value="GLYOXALASE FAMILY PROTEIN"/>
    <property type="match status" value="1"/>
</dbReference>
<dbReference type="AlphaFoldDB" id="A0A346NLX6"/>
<feature type="domain" description="VOC" evidence="1">
    <location>
        <begin position="6"/>
        <end position="116"/>
    </location>
</feature>
<name>A0A346NLX6_9ALTE</name>
<dbReference type="InterPro" id="IPR029068">
    <property type="entry name" value="Glyas_Bleomycin-R_OHBP_Dase"/>
</dbReference>
<dbReference type="InterPro" id="IPR052164">
    <property type="entry name" value="Anthracycline_SecMetBiosynth"/>
</dbReference>